<gene>
    <name evidence="2" type="ORF">BGAL_0304g00190</name>
</gene>
<proteinExistence type="predicted"/>
<comment type="caution">
    <text evidence="2">The sequence shown here is derived from an EMBL/GenBank/DDBJ whole genome shotgun (WGS) entry which is preliminary data.</text>
</comment>
<accession>A0A4S8QQY1</accession>
<evidence type="ECO:0000313" key="3">
    <source>
        <dbReference type="Proteomes" id="UP000308671"/>
    </source>
</evidence>
<evidence type="ECO:0000313" key="2">
    <source>
        <dbReference type="EMBL" id="THV47547.1"/>
    </source>
</evidence>
<feature type="transmembrane region" description="Helical" evidence="1">
    <location>
        <begin position="74"/>
        <end position="95"/>
    </location>
</feature>
<dbReference type="AlphaFoldDB" id="A0A4S8QQY1"/>
<sequence>MPDSPRINEYLNQIFDLTGQLMASEMRIAQLAGRQREAERIFARGSQELLELAERVQANNARHFRLQQELERRLAVLCTCAVVGSVFASAFLARITPEK</sequence>
<dbReference type="EMBL" id="PQXL01000304">
    <property type="protein sequence ID" value="THV47547.1"/>
    <property type="molecule type" value="Genomic_DNA"/>
</dbReference>
<keyword evidence="1" id="KW-0472">Membrane</keyword>
<evidence type="ECO:0000256" key="1">
    <source>
        <dbReference type="SAM" id="Phobius"/>
    </source>
</evidence>
<name>A0A4S8QQY1_9HELO</name>
<organism evidence="2 3">
    <name type="scientific">Botrytis galanthina</name>
    <dbReference type="NCBI Taxonomy" id="278940"/>
    <lineage>
        <taxon>Eukaryota</taxon>
        <taxon>Fungi</taxon>
        <taxon>Dikarya</taxon>
        <taxon>Ascomycota</taxon>
        <taxon>Pezizomycotina</taxon>
        <taxon>Leotiomycetes</taxon>
        <taxon>Helotiales</taxon>
        <taxon>Sclerotiniaceae</taxon>
        <taxon>Botrytis</taxon>
    </lineage>
</organism>
<keyword evidence="1" id="KW-1133">Transmembrane helix</keyword>
<dbReference type="Proteomes" id="UP000308671">
    <property type="component" value="Unassembled WGS sequence"/>
</dbReference>
<protein>
    <submittedName>
        <fullName evidence="2">Uncharacterized protein</fullName>
    </submittedName>
</protein>
<reference evidence="2 3" key="1">
    <citation type="submission" date="2017-12" db="EMBL/GenBank/DDBJ databases">
        <title>Comparative genomics of Botrytis spp.</title>
        <authorList>
            <person name="Valero-Jimenez C.A."/>
            <person name="Tapia P."/>
            <person name="Veloso J."/>
            <person name="Silva-Moreno E."/>
            <person name="Staats M."/>
            <person name="Valdes J.H."/>
            <person name="Van Kan J.A.L."/>
        </authorList>
    </citation>
    <scope>NUCLEOTIDE SEQUENCE [LARGE SCALE GENOMIC DNA]</scope>
    <source>
        <strain evidence="2 3">MUCL435</strain>
    </source>
</reference>
<dbReference type="OrthoDB" id="3528017at2759"/>
<keyword evidence="3" id="KW-1185">Reference proteome</keyword>
<keyword evidence="1" id="KW-0812">Transmembrane</keyword>